<sequence>MIIVRSAIGVVLAAVMTGTGVHGVRIVPIADHIAPTENVDTIVEIVAVQRIALVVDRRIGHDVIGPNLLRKELLGHAVRRHLREFLRRRAVPPTVGSRKVVKRRVPVRWPLRL</sequence>
<organism evidence="1">
    <name type="scientific">Anopheles darlingi</name>
    <name type="common">Mosquito</name>
    <dbReference type="NCBI Taxonomy" id="43151"/>
    <lineage>
        <taxon>Eukaryota</taxon>
        <taxon>Metazoa</taxon>
        <taxon>Ecdysozoa</taxon>
        <taxon>Arthropoda</taxon>
        <taxon>Hexapoda</taxon>
        <taxon>Insecta</taxon>
        <taxon>Pterygota</taxon>
        <taxon>Neoptera</taxon>
        <taxon>Endopterygota</taxon>
        <taxon>Diptera</taxon>
        <taxon>Nematocera</taxon>
        <taxon>Culicoidea</taxon>
        <taxon>Culicidae</taxon>
        <taxon>Anophelinae</taxon>
        <taxon>Anopheles</taxon>
    </lineage>
</organism>
<accession>A0A2M4D5X8</accession>
<proteinExistence type="predicted"/>
<protein>
    <submittedName>
        <fullName evidence="1">Putative secreted protein</fullName>
    </submittedName>
</protein>
<name>A0A2M4D5X8_ANODA</name>
<dbReference type="AlphaFoldDB" id="A0A2M4D5X8"/>
<evidence type="ECO:0000313" key="1">
    <source>
        <dbReference type="EMBL" id="MBW72498.1"/>
    </source>
</evidence>
<dbReference type="EMBL" id="GGFL01008320">
    <property type="protein sequence ID" value="MBW72498.1"/>
    <property type="molecule type" value="Transcribed_RNA"/>
</dbReference>
<reference evidence="1" key="1">
    <citation type="submission" date="2018-01" db="EMBL/GenBank/DDBJ databases">
        <title>An insight into the sialome of Amazonian anophelines.</title>
        <authorList>
            <person name="Ribeiro J.M."/>
            <person name="Scarpassa V."/>
            <person name="Calvo E."/>
        </authorList>
    </citation>
    <scope>NUCLEOTIDE SEQUENCE</scope>
</reference>